<accession>A0A9D1GHM0</accession>
<dbReference type="Proteomes" id="UP000886860">
    <property type="component" value="Unassembled WGS sequence"/>
</dbReference>
<evidence type="ECO:0000259" key="6">
    <source>
        <dbReference type="Pfam" id="PF14512"/>
    </source>
</evidence>
<evidence type="ECO:0000256" key="4">
    <source>
        <dbReference type="ARBA" id="ARBA00022643"/>
    </source>
</evidence>
<comment type="cofactor">
    <cofactor evidence="1">
        <name>FMN</name>
        <dbReference type="ChEBI" id="CHEBI:58210"/>
    </cofactor>
</comment>
<reference evidence="7" key="2">
    <citation type="journal article" date="2021" name="PeerJ">
        <title>Extensive microbial diversity within the chicken gut microbiome revealed by metagenomics and culture.</title>
        <authorList>
            <person name="Gilroy R."/>
            <person name="Ravi A."/>
            <person name="Getino M."/>
            <person name="Pursley I."/>
            <person name="Horton D.L."/>
            <person name="Alikhan N.F."/>
            <person name="Baker D."/>
            <person name="Gharbi K."/>
            <person name="Hall N."/>
            <person name="Watson M."/>
            <person name="Adriaenssens E.M."/>
            <person name="Foster-Nyarko E."/>
            <person name="Jarju S."/>
            <person name="Secka A."/>
            <person name="Antonio M."/>
            <person name="Oren A."/>
            <person name="Chaudhuri R.R."/>
            <person name="La Ragione R."/>
            <person name="Hildebrand F."/>
            <person name="Pallen M.J."/>
        </authorList>
    </citation>
    <scope>NUCLEOTIDE SEQUENCE</scope>
    <source>
        <strain evidence="7">CHK123-3438</strain>
    </source>
</reference>
<evidence type="ECO:0000256" key="2">
    <source>
        <dbReference type="ARBA" id="ARBA00007118"/>
    </source>
</evidence>
<dbReference type="AlphaFoldDB" id="A0A9D1GHM0"/>
<keyword evidence="4" id="KW-0288">FMN</keyword>
<dbReference type="PANTHER" id="PTHR43673:SF2">
    <property type="entry name" value="NITROREDUCTASE"/>
    <property type="match status" value="1"/>
</dbReference>
<proteinExistence type="inferred from homology"/>
<dbReference type="Gene3D" id="3.40.109.10">
    <property type="entry name" value="NADH Oxidase"/>
    <property type="match status" value="1"/>
</dbReference>
<feature type="domain" description="Putative nitroreductase TM1586" evidence="6">
    <location>
        <begin position="4"/>
        <end position="143"/>
    </location>
</feature>
<dbReference type="InterPro" id="IPR029478">
    <property type="entry name" value="TM1586_NiRdase"/>
</dbReference>
<reference evidence="7" key="1">
    <citation type="submission" date="2020-10" db="EMBL/GenBank/DDBJ databases">
        <authorList>
            <person name="Gilroy R."/>
        </authorList>
    </citation>
    <scope>NUCLEOTIDE SEQUENCE</scope>
    <source>
        <strain evidence="7">CHK123-3438</strain>
    </source>
</reference>
<dbReference type="PANTHER" id="PTHR43673">
    <property type="entry name" value="NAD(P)H NITROREDUCTASE YDGI-RELATED"/>
    <property type="match status" value="1"/>
</dbReference>
<name>A0A9D1GHM0_9FIRM</name>
<dbReference type="EMBL" id="DVKS01000068">
    <property type="protein sequence ID" value="HIT41253.1"/>
    <property type="molecule type" value="Genomic_DNA"/>
</dbReference>
<dbReference type="CDD" id="cd02062">
    <property type="entry name" value="Nitro_FMN_reductase"/>
    <property type="match status" value="1"/>
</dbReference>
<evidence type="ECO:0000313" key="8">
    <source>
        <dbReference type="Proteomes" id="UP000886860"/>
    </source>
</evidence>
<evidence type="ECO:0000256" key="1">
    <source>
        <dbReference type="ARBA" id="ARBA00001917"/>
    </source>
</evidence>
<comment type="similarity">
    <text evidence="2">Belongs to the nitroreductase family.</text>
</comment>
<protein>
    <submittedName>
        <fullName evidence="7">Nitroreductase family protein</fullName>
    </submittedName>
</protein>
<organism evidence="7 8">
    <name type="scientific">Candidatus Caccovicinus merdipullorum</name>
    <dbReference type="NCBI Taxonomy" id="2840724"/>
    <lineage>
        <taxon>Bacteria</taxon>
        <taxon>Bacillati</taxon>
        <taxon>Bacillota</taxon>
        <taxon>Clostridia</taxon>
        <taxon>Eubacteriales</taxon>
        <taxon>Candidatus Caccovicinus</taxon>
    </lineage>
</organism>
<dbReference type="Gene3D" id="3.40.109.30">
    <property type="entry name" value="putative nitroreductase (tm1586), domain 2"/>
    <property type="match status" value="1"/>
</dbReference>
<dbReference type="InterPro" id="IPR000415">
    <property type="entry name" value="Nitroreductase-like"/>
</dbReference>
<evidence type="ECO:0000256" key="5">
    <source>
        <dbReference type="ARBA" id="ARBA00023002"/>
    </source>
</evidence>
<comment type="caution">
    <text evidence="7">The sequence shown here is derived from an EMBL/GenBank/DDBJ whole genome shotgun (WGS) entry which is preliminary data.</text>
</comment>
<keyword evidence="5" id="KW-0560">Oxidoreductase</keyword>
<gene>
    <name evidence="7" type="ORF">IAB60_03970</name>
</gene>
<sequence>MNYYELALRRRSTRSFKTKKVGPALLNQLHEYAPNCRTLIEDAPAQWRILSDDVSARLAGCAGYHGFMVEAPCYLLLMAGAGPWYLENAGFMGEDMVLKLTDLDLASCWITIQDSDELKKQLGLTTFMEAAALIAFGYEKPVSSGPRIDIKSPSNITLKKRTGQEAPKLYLDDAVFEGDWGIPAHTEYWNPRMNLYQALIAACCAPTALNRQPFRFILDGSQIYLVILPDELTSPANARLNAGIVMHHFVSVMHEKSGQNGRWNLNPPNKGFALPDGAVIAGSYPL</sequence>
<dbReference type="Pfam" id="PF14512">
    <property type="entry name" value="TM1586_NiRdase"/>
    <property type="match status" value="1"/>
</dbReference>
<keyword evidence="3" id="KW-0285">Flavoprotein</keyword>
<dbReference type="SUPFAM" id="SSF55469">
    <property type="entry name" value="FMN-dependent nitroreductase-like"/>
    <property type="match status" value="1"/>
</dbReference>
<evidence type="ECO:0000256" key="3">
    <source>
        <dbReference type="ARBA" id="ARBA00022630"/>
    </source>
</evidence>
<evidence type="ECO:0000313" key="7">
    <source>
        <dbReference type="EMBL" id="HIT41253.1"/>
    </source>
</evidence>
<dbReference type="GO" id="GO:0016491">
    <property type="term" value="F:oxidoreductase activity"/>
    <property type="evidence" value="ECO:0007669"/>
    <property type="project" value="UniProtKB-KW"/>
</dbReference>